<evidence type="ECO:0000313" key="6">
    <source>
        <dbReference type="Proteomes" id="UP000238196"/>
    </source>
</evidence>
<dbReference type="GO" id="GO:0010124">
    <property type="term" value="P:phenylacetate catabolic process"/>
    <property type="evidence" value="ECO:0007669"/>
    <property type="project" value="InterPro"/>
</dbReference>
<dbReference type="GO" id="GO:0070403">
    <property type="term" value="F:NAD+ binding"/>
    <property type="evidence" value="ECO:0007669"/>
    <property type="project" value="InterPro"/>
</dbReference>
<dbReference type="InterPro" id="IPR011967">
    <property type="entry name" value="3-OHacyl-CoA_DH_PaaH"/>
</dbReference>
<dbReference type="Proteomes" id="UP000238196">
    <property type="component" value="Unassembled WGS sequence"/>
</dbReference>
<dbReference type="InterPro" id="IPR036291">
    <property type="entry name" value="NAD(P)-bd_dom_sf"/>
</dbReference>
<dbReference type="PANTHER" id="PTHR48075">
    <property type="entry name" value="3-HYDROXYACYL-COA DEHYDROGENASE FAMILY PROTEIN"/>
    <property type="match status" value="1"/>
</dbReference>
<dbReference type="InterPro" id="IPR006180">
    <property type="entry name" value="3-OHacyl-CoA_DH_CS"/>
</dbReference>
<dbReference type="InterPro" id="IPR006108">
    <property type="entry name" value="3HC_DH_C"/>
</dbReference>
<reference evidence="5 6" key="1">
    <citation type="submission" date="2018-02" db="EMBL/GenBank/DDBJ databases">
        <title>novel marine gammaproteobacteria from coastal saline agro ecosystem.</title>
        <authorList>
            <person name="Krishnan R."/>
            <person name="Ramesh Kumar N."/>
        </authorList>
    </citation>
    <scope>NUCLEOTIDE SEQUENCE [LARGE SCALE GENOMIC DNA]</scope>
    <source>
        <strain evidence="5 6">228</strain>
    </source>
</reference>
<dbReference type="SUPFAM" id="SSF48179">
    <property type="entry name" value="6-phosphogluconate dehydrogenase C-terminal domain-like"/>
    <property type="match status" value="2"/>
</dbReference>
<dbReference type="GO" id="GO:0006631">
    <property type="term" value="P:fatty acid metabolic process"/>
    <property type="evidence" value="ECO:0007669"/>
    <property type="project" value="InterPro"/>
</dbReference>
<dbReference type="Pfam" id="PF00725">
    <property type="entry name" value="3HCDH"/>
    <property type="match status" value="2"/>
</dbReference>
<gene>
    <name evidence="5" type="primary">paaC</name>
    <name evidence="5" type="ORF">C4K68_17295</name>
</gene>
<feature type="domain" description="3-hydroxybutyryl-CoA dehydrogenase reduced Rossmann-fold" evidence="4">
    <location>
        <begin position="355"/>
        <end position="424"/>
    </location>
</feature>
<protein>
    <submittedName>
        <fullName evidence="5">3-hydroxyacyl-CoA dehydrogenase PaaC</fullName>
    </submittedName>
</protein>
<feature type="domain" description="3-hydroxyacyl-CoA dehydrogenase C-terminal" evidence="2">
    <location>
        <begin position="190"/>
        <end position="287"/>
    </location>
</feature>
<dbReference type="Gene3D" id="1.10.1040.50">
    <property type="match status" value="1"/>
</dbReference>
<dbReference type="OrthoDB" id="5287258at2"/>
<dbReference type="FunFam" id="3.40.50.720:FF:000009">
    <property type="entry name" value="Fatty oxidation complex, alpha subunit"/>
    <property type="match status" value="1"/>
</dbReference>
<dbReference type="NCBIfam" id="NF006124">
    <property type="entry name" value="PRK08268.1"/>
    <property type="match status" value="1"/>
</dbReference>
<evidence type="ECO:0000259" key="2">
    <source>
        <dbReference type="Pfam" id="PF00725"/>
    </source>
</evidence>
<dbReference type="InterPro" id="IPR008927">
    <property type="entry name" value="6-PGluconate_DH-like_C_sf"/>
</dbReference>
<dbReference type="InterPro" id="IPR041040">
    <property type="entry name" value="3HCDH_RFF"/>
</dbReference>
<dbReference type="GO" id="GO:0008691">
    <property type="term" value="F:3-hydroxybutyryl-CoA dehydrogenase activity"/>
    <property type="evidence" value="ECO:0007669"/>
    <property type="project" value="InterPro"/>
</dbReference>
<dbReference type="Pfam" id="PF02737">
    <property type="entry name" value="3HCDH_N"/>
    <property type="match status" value="1"/>
</dbReference>
<dbReference type="Pfam" id="PF18321">
    <property type="entry name" value="3HCDH_RFF"/>
    <property type="match status" value="1"/>
</dbReference>
<dbReference type="EMBL" id="PRLP01000057">
    <property type="protein sequence ID" value="PPC76142.1"/>
    <property type="molecule type" value="Genomic_DNA"/>
</dbReference>
<dbReference type="InterPro" id="IPR006176">
    <property type="entry name" value="3-OHacyl-CoA_DH_NAD-bd"/>
</dbReference>
<dbReference type="SUPFAM" id="SSF51735">
    <property type="entry name" value="NAD(P)-binding Rossmann-fold domains"/>
    <property type="match status" value="1"/>
</dbReference>
<proteinExistence type="predicted"/>
<organism evidence="5 6">
    <name type="scientific">Proteobacteria bacterium 228</name>
    <dbReference type="NCBI Taxonomy" id="2083153"/>
    <lineage>
        <taxon>Bacteria</taxon>
        <taxon>Pseudomonadati</taxon>
        <taxon>Pseudomonadota</taxon>
    </lineage>
</organism>
<evidence type="ECO:0000313" key="5">
    <source>
        <dbReference type="EMBL" id="PPC76142.1"/>
    </source>
</evidence>
<feature type="domain" description="3-hydroxyacyl-CoA dehydrogenase NAD binding" evidence="3">
    <location>
        <begin position="10"/>
        <end position="186"/>
    </location>
</feature>
<evidence type="ECO:0000259" key="3">
    <source>
        <dbReference type="Pfam" id="PF02737"/>
    </source>
</evidence>
<dbReference type="PROSITE" id="PS00067">
    <property type="entry name" value="3HCDH"/>
    <property type="match status" value="1"/>
</dbReference>
<keyword evidence="1" id="KW-0560">Oxidoreductase</keyword>
<comment type="caution">
    <text evidence="5">The sequence shown here is derived from an EMBL/GenBank/DDBJ whole genome shotgun (WGS) entry which is preliminary data.</text>
</comment>
<sequence>MPPLSKDTIVAVIGAGAMGAGIAQVAASYGHQVKLFDKAEGAASRAIDSIGAGLGKLVSRGKLDNSEAEAILSRLQPIEELSQLADAGLVVEAIIENLDIKRSLFAELEQLCAADTLLTSNTSSLSITSIAAGMQHPERFAGLHFFNPAPIMKLVEVISGLDTDRHVAETLYASASAWGKKPVHARSTPGFIVNRLARPFYAEGLRLLEEGAADTATIDALLRDAGGFRMGPFELMDLIGHDVNYAVTCSVFDAYYGDQRFLPSLTQKALVDGGRLGRKSGRGFYDYRTDAAQPQPQSLSSAGSTLAELPTLIVEGDLGVAESLLTRLQQTGIHVVRRQGLANQQGRLMLGDAVLALTDGRMASERAVAEATANLVLFDLALDYQQASRLAVAIADQADRRVLQPVTELFALAGIQLSLLDDAPGLAVMRTVAMLANEAADAVMQQVCSAADADIAMQFGVNYPRGPLAWAEAVGTQRIHQVLTHMQQAYGEDRYRPSRQLKRMAVTGGHFHVNAA</sequence>
<name>A0A2S5KN49_9PROT</name>
<dbReference type="PANTHER" id="PTHR48075:SF5">
    <property type="entry name" value="3-HYDROXYBUTYRYL-COA DEHYDROGENASE"/>
    <property type="match status" value="1"/>
</dbReference>
<dbReference type="NCBIfam" id="TIGR02279">
    <property type="entry name" value="PaaC-3OHAcCoADH"/>
    <property type="match status" value="1"/>
</dbReference>
<dbReference type="AlphaFoldDB" id="A0A2S5KN49"/>
<dbReference type="Gene3D" id="3.40.50.720">
    <property type="entry name" value="NAD(P)-binding Rossmann-like Domain"/>
    <property type="match status" value="1"/>
</dbReference>
<evidence type="ECO:0000256" key="1">
    <source>
        <dbReference type="ARBA" id="ARBA00023002"/>
    </source>
</evidence>
<evidence type="ECO:0000259" key="4">
    <source>
        <dbReference type="Pfam" id="PF18321"/>
    </source>
</evidence>
<accession>A0A2S5KN49</accession>
<feature type="domain" description="3-hydroxyacyl-CoA dehydrogenase C-terminal" evidence="2">
    <location>
        <begin position="425"/>
        <end position="507"/>
    </location>
</feature>